<dbReference type="VEuPathDB" id="FungiDB:CH63R_03409"/>
<gene>
    <name evidence="2" type="ORF">CH063_12101</name>
</gene>
<evidence type="ECO:0000313" key="2">
    <source>
        <dbReference type="EMBL" id="CCF41982.1"/>
    </source>
</evidence>
<proteinExistence type="predicted"/>
<dbReference type="Gene3D" id="3.30.1330.40">
    <property type="entry name" value="RutC-like"/>
    <property type="match status" value="1"/>
</dbReference>
<dbReference type="PANTHER" id="PTHR35569:SF1">
    <property type="entry name" value="CYANAMIDE HYDRATASE DDI2-RELATED"/>
    <property type="match status" value="1"/>
</dbReference>
<dbReference type="Pfam" id="PF01966">
    <property type="entry name" value="HD"/>
    <property type="match status" value="1"/>
</dbReference>
<dbReference type="AlphaFoldDB" id="H1VP28"/>
<evidence type="ECO:0000259" key="1">
    <source>
        <dbReference type="Pfam" id="PF01966"/>
    </source>
</evidence>
<dbReference type="VEuPathDB" id="FungiDB:CH63R_03410"/>
<dbReference type="PANTHER" id="PTHR35569">
    <property type="entry name" value="CYANAMIDE HYDRATASE DDI2-RELATED"/>
    <property type="match status" value="1"/>
</dbReference>
<accession>H1VP28</accession>
<dbReference type="Gene3D" id="1.10.3210.10">
    <property type="entry name" value="Hypothetical protein af1432"/>
    <property type="match status" value="1"/>
</dbReference>
<dbReference type="eggNOG" id="ENOG502S1PE">
    <property type="taxonomic scope" value="Eukaryota"/>
</dbReference>
<dbReference type="Pfam" id="PF01042">
    <property type="entry name" value="Ribonuc_L-PSP"/>
    <property type="match status" value="1"/>
</dbReference>
<dbReference type="HOGENOM" id="CLU_868811_0_0_1"/>
<dbReference type="STRING" id="759273.H1VP28"/>
<evidence type="ECO:0000313" key="3">
    <source>
        <dbReference type="Proteomes" id="UP000007174"/>
    </source>
</evidence>
<reference evidence="3" key="1">
    <citation type="journal article" date="2012" name="Nat. Genet.">
        <title>Lifestyle transitions in plant pathogenic Colletotrichum fungi deciphered by genome and transcriptome analyses.</title>
        <authorList>
            <person name="O'Connell R.J."/>
            <person name="Thon M.R."/>
            <person name="Hacquard S."/>
            <person name="Amyotte S.G."/>
            <person name="Kleemann J."/>
            <person name="Torres M.F."/>
            <person name="Damm U."/>
            <person name="Buiate E.A."/>
            <person name="Epstein L."/>
            <person name="Alkan N."/>
            <person name="Altmueller J."/>
            <person name="Alvarado-Balderrama L."/>
            <person name="Bauser C.A."/>
            <person name="Becker C."/>
            <person name="Birren B.W."/>
            <person name="Chen Z."/>
            <person name="Choi J."/>
            <person name="Crouch J.A."/>
            <person name="Duvick J.P."/>
            <person name="Farman M.A."/>
            <person name="Gan P."/>
            <person name="Heiman D."/>
            <person name="Henrissat B."/>
            <person name="Howard R.J."/>
            <person name="Kabbage M."/>
            <person name="Koch C."/>
            <person name="Kracher B."/>
            <person name="Kubo Y."/>
            <person name="Law A.D."/>
            <person name="Lebrun M.-H."/>
            <person name="Lee Y.-H."/>
            <person name="Miyara I."/>
            <person name="Moore N."/>
            <person name="Neumann U."/>
            <person name="Nordstroem K."/>
            <person name="Panaccione D.G."/>
            <person name="Panstruga R."/>
            <person name="Place M."/>
            <person name="Proctor R.H."/>
            <person name="Prusky D."/>
            <person name="Rech G."/>
            <person name="Reinhardt R."/>
            <person name="Rollins J.A."/>
            <person name="Rounsley S."/>
            <person name="Schardl C.L."/>
            <person name="Schwartz D.C."/>
            <person name="Shenoy N."/>
            <person name="Shirasu K."/>
            <person name="Sikhakolli U.R."/>
            <person name="Stueber K."/>
            <person name="Sukno S.A."/>
            <person name="Sweigard J.A."/>
            <person name="Takano Y."/>
            <person name="Takahara H."/>
            <person name="Trail F."/>
            <person name="van der Does H.C."/>
            <person name="Voll L.M."/>
            <person name="Will I."/>
            <person name="Young S."/>
            <person name="Zeng Q."/>
            <person name="Zhang J."/>
            <person name="Zhou S."/>
            <person name="Dickman M.B."/>
            <person name="Schulze-Lefert P."/>
            <person name="Ver Loren van Themaat E."/>
            <person name="Ma L.-J."/>
            <person name="Vaillancourt L.J."/>
        </authorList>
    </citation>
    <scope>NUCLEOTIDE SEQUENCE [LARGE SCALE GENOMIC DNA]</scope>
    <source>
        <strain evidence="3">IMI 349063</strain>
    </source>
</reference>
<organism evidence="2 3">
    <name type="scientific">Colletotrichum higginsianum (strain IMI 349063)</name>
    <name type="common">Crucifer anthracnose fungus</name>
    <dbReference type="NCBI Taxonomy" id="759273"/>
    <lineage>
        <taxon>Eukaryota</taxon>
        <taxon>Fungi</taxon>
        <taxon>Dikarya</taxon>
        <taxon>Ascomycota</taxon>
        <taxon>Pezizomycotina</taxon>
        <taxon>Sordariomycetes</taxon>
        <taxon>Hypocreomycetidae</taxon>
        <taxon>Glomerellales</taxon>
        <taxon>Glomerellaceae</taxon>
        <taxon>Colletotrichum</taxon>
        <taxon>Colletotrichum destructivum species complex</taxon>
    </lineage>
</organism>
<name>H1VP28_COLHI</name>
<dbReference type="Proteomes" id="UP000007174">
    <property type="component" value="Unassembled WGS sequence"/>
</dbReference>
<protein>
    <submittedName>
        <fullName evidence="2">Metal dependent phosphohydrolase</fullName>
    </submittedName>
</protein>
<dbReference type="InterPro" id="IPR006674">
    <property type="entry name" value="HD_domain"/>
</dbReference>
<dbReference type="SUPFAM" id="SSF55298">
    <property type="entry name" value="YjgF-like"/>
    <property type="match status" value="1"/>
</dbReference>
<feature type="domain" description="HD" evidence="1">
    <location>
        <begin position="55"/>
        <end position="163"/>
    </location>
</feature>
<dbReference type="InterPro" id="IPR006175">
    <property type="entry name" value="YjgF/YER057c/UK114"/>
</dbReference>
<dbReference type="SUPFAM" id="SSF109604">
    <property type="entry name" value="HD-domain/PDEase-like"/>
    <property type="match status" value="1"/>
</dbReference>
<dbReference type="InterPro" id="IPR035959">
    <property type="entry name" value="RutC-like_sf"/>
</dbReference>
<sequence length="320" mass="35363">MAGMGTIPAPLVQHLASLQRPPPQALGPEFFDIPQSPICQRAASFIRGWNSPWIANHCFRTYAFALAIAQYAGWDTGAEAEALGFDRELIFLACVMHEMGVHPGEALHSRLSLEIWGAIKAREWILNQTEEFVVKESRPEELLKDWADEVCEAIARHTIEFRGFSSRCRLTLALVALGSGQDLMGLSSAAIHADDIRTKHSELGHYSQSVDLGNDTVNCSGQGGWHPDTGALDANDSDKQVQLAIENVDVVLKAAGLRGWDDVYLLRSYHCDIRTSWAPTAEALKRRIPGHRPVWTAVAVPHLAFPGMLIELKVEAKRQE</sequence>
<dbReference type="EMBL" id="CACQ02005070">
    <property type="protein sequence ID" value="CCF41982.1"/>
    <property type="molecule type" value="Genomic_DNA"/>
</dbReference>